<accession>A0A1E3HF50</accession>
<reference evidence="2" key="3">
    <citation type="submission" date="2024-01" db="EMBL/GenBank/DDBJ databases">
        <authorList>
            <person name="Coelho M.A."/>
            <person name="David-Palma M."/>
            <person name="Shea T."/>
            <person name="Sun S."/>
            <person name="Cuomo C.A."/>
            <person name="Heitman J."/>
        </authorList>
    </citation>
    <scope>NUCLEOTIDE SEQUENCE</scope>
    <source>
        <strain evidence="2">CBS 7841</strain>
    </source>
</reference>
<proteinExistence type="predicted"/>
<evidence type="ECO:0000256" key="1">
    <source>
        <dbReference type="SAM" id="MobiDB-lite"/>
    </source>
</evidence>
<protein>
    <submittedName>
        <fullName evidence="2">Uncharacterized protein</fullName>
    </submittedName>
</protein>
<reference evidence="2" key="2">
    <citation type="journal article" date="2022" name="Elife">
        <title>Obligate sexual reproduction of a homothallic fungus closely related to the Cryptococcus pathogenic species complex.</title>
        <authorList>
            <person name="Passer A.R."/>
            <person name="Clancey S.A."/>
            <person name="Shea T."/>
            <person name="David-Palma M."/>
            <person name="Averette A.F."/>
            <person name="Boekhout T."/>
            <person name="Porcel B.M."/>
            <person name="Nowrousian M."/>
            <person name="Cuomo C.A."/>
            <person name="Sun S."/>
            <person name="Heitman J."/>
            <person name="Coelho M.A."/>
        </authorList>
    </citation>
    <scope>NUCLEOTIDE SEQUENCE</scope>
    <source>
        <strain evidence="2">CBS 7841</strain>
    </source>
</reference>
<feature type="region of interest" description="Disordered" evidence="1">
    <location>
        <begin position="1"/>
        <end position="44"/>
    </location>
</feature>
<dbReference type="GeneID" id="91087481"/>
<evidence type="ECO:0000313" key="2">
    <source>
        <dbReference type="EMBL" id="WVN88071.1"/>
    </source>
</evidence>
<dbReference type="RefSeq" id="XP_066068771.1">
    <property type="nucleotide sequence ID" value="XM_066212674.1"/>
</dbReference>
<organism evidence="2 3">
    <name type="scientific">Cryptococcus depauperatus CBS 7841</name>
    <dbReference type="NCBI Taxonomy" id="1295531"/>
    <lineage>
        <taxon>Eukaryota</taxon>
        <taxon>Fungi</taxon>
        <taxon>Dikarya</taxon>
        <taxon>Basidiomycota</taxon>
        <taxon>Agaricomycotina</taxon>
        <taxon>Tremellomycetes</taxon>
        <taxon>Tremellales</taxon>
        <taxon>Cryptococcaceae</taxon>
        <taxon>Cryptococcus</taxon>
    </lineage>
</organism>
<gene>
    <name evidence="2" type="ORF">L203_103270</name>
</gene>
<dbReference type="VEuPathDB" id="FungiDB:L203_06581"/>
<keyword evidence="3" id="KW-1185">Reference proteome</keyword>
<feature type="compositionally biased region" description="Polar residues" evidence="1">
    <location>
        <begin position="15"/>
        <end position="44"/>
    </location>
</feature>
<reference evidence="2" key="1">
    <citation type="submission" date="2016-06" db="EMBL/GenBank/DDBJ databases">
        <authorList>
            <person name="Cuomo C."/>
            <person name="Litvintseva A."/>
            <person name="Heitman J."/>
            <person name="Chen Y."/>
            <person name="Sun S."/>
            <person name="Springer D."/>
            <person name="Dromer F."/>
            <person name="Young S."/>
            <person name="Zeng Q."/>
            <person name="Chapman S."/>
            <person name="Gujja S."/>
            <person name="Saif S."/>
            <person name="Birren B."/>
        </authorList>
    </citation>
    <scope>NUCLEOTIDE SEQUENCE</scope>
    <source>
        <strain evidence="2">CBS 7841</strain>
    </source>
</reference>
<dbReference type="AlphaFoldDB" id="A0A1E3HF50"/>
<feature type="region of interest" description="Disordered" evidence="1">
    <location>
        <begin position="131"/>
        <end position="159"/>
    </location>
</feature>
<dbReference type="Proteomes" id="UP000094043">
    <property type="component" value="Chromosome 4"/>
</dbReference>
<name>A0A1E3HF50_9TREE</name>
<feature type="compositionally biased region" description="Pro residues" evidence="1">
    <location>
        <begin position="131"/>
        <end position="144"/>
    </location>
</feature>
<dbReference type="EMBL" id="CP143787">
    <property type="protein sequence ID" value="WVN88071.1"/>
    <property type="molecule type" value="Genomic_DNA"/>
</dbReference>
<evidence type="ECO:0000313" key="3">
    <source>
        <dbReference type="Proteomes" id="UP000094043"/>
    </source>
</evidence>
<dbReference type="KEGG" id="cdep:91087481"/>
<sequence>MSQSFFERPGFPWDPSTTPASQPTYTFTSVPQTTPFASAQPSGHSSFHPSVYARSIHDPAYGNYLEAEFPQAYTIVGQENRGLSHNDLVNLTCQRVTEFYDTRIRPRNPGGVGGLAPGPRTYTYTTGGPPYVPTATGPPPPQPTAPTNGTHGPVYEDPNERPFWEEAYKRERATGKVTTNADIRSALLEGLTSDAVHRYESVTQEIKNTTNAIQANEGDCRSWRRSVVNSLRHIIHMCENDTTPAADDIRKLTNDWKKYIETQSKWNESVNKLIQLQTSLESHVKDYRTLGDEYRTGNTTGVSFARANKLFSDFNERRRPLTDQTGDLQTAWKELSRQQRGFTDLPATGASRGSLLEMLSTLLGLQHR</sequence>